<dbReference type="Proteomes" id="UP000558488">
    <property type="component" value="Unassembled WGS sequence"/>
</dbReference>
<gene>
    <name evidence="2" type="ORF">mPipKuh1_010753</name>
</gene>
<name>A0A7J7X0X0_PIPKU</name>
<evidence type="ECO:0000313" key="3">
    <source>
        <dbReference type="Proteomes" id="UP000558488"/>
    </source>
</evidence>
<proteinExistence type="predicted"/>
<comment type="caution">
    <text evidence="2">The sequence shown here is derived from an EMBL/GenBank/DDBJ whole genome shotgun (WGS) entry which is preliminary data.</text>
</comment>
<feature type="compositionally biased region" description="Basic and acidic residues" evidence="1">
    <location>
        <begin position="125"/>
        <end position="138"/>
    </location>
</feature>
<feature type="region of interest" description="Disordered" evidence="1">
    <location>
        <begin position="1"/>
        <end position="40"/>
    </location>
</feature>
<sequence length="138" mass="15928">MRCDPYPQVSQQAQGGVKSEDPLFQPRKLPRAAQKISADGCRDLTKGQRNWHLFTIDTDAHDQQDRGHRDFLEKRQTLTVNGSHAGQLVSSEFQTELREKTRKFEETMRDGSRLHPMVSHGKKTRGMDDLNQRQSPRE</sequence>
<dbReference type="AlphaFoldDB" id="A0A7J7X0X0"/>
<keyword evidence="3" id="KW-1185">Reference proteome</keyword>
<evidence type="ECO:0000313" key="2">
    <source>
        <dbReference type="EMBL" id="KAF6343030.1"/>
    </source>
</evidence>
<protein>
    <submittedName>
        <fullName evidence="2">Uncharacterized protein</fullName>
    </submittedName>
</protein>
<evidence type="ECO:0000256" key="1">
    <source>
        <dbReference type="SAM" id="MobiDB-lite"/>
    </source>
</evidence>
<reference evidence="2 3" key="1">
    <citation type="journal article" date="2020" name="Nature">
        <title>Six reference-quality genomes reveal evolution of bat adaptations.</title>
        <authorList>
            <person name="Jebb D."/>
            <person name="Huang Z."/>
            <person name="Pippel M."/>
            <person name="Hughes G.M."/>
            <person name="Lavrichenko K."/>
            <person name="Devanna P."/>
            <person name="Winkler S."/>
            <person name="Jermiin L.S."/>
            <person name="Skirmuntt E.C."/>
            <person name="Katzourakis A."/>
            <person name="Burkitt-Gray L."/>
            <person name="Ray D.A."/>
            <person name="Sullivan K.A.M."/>
            <person name="Roscito J.G."/>
            <person name="Kirilenko B.M."/>
            <person name="Davalos L.M."/>
            <person name="Corthals A.P."/>
            <person name="Power M.L."/>
            <person name="Jones G."/>
            <person name="Ransome R.D."/>
            <person name="Dechmann D.K.N."/>
            <person name="Locatelli A.G."/>
            <person name="Puechmaille S.J."/>
            <person name="Fedrigo O."/>
            <person name="Jarvis E.D."/>
            <person name="Hiller M."/>
            <person name="Vernes S.C."/>
            <person name="Myers E.W."/>
            <person name="Teeling E.C."/>
        </authorList>
    </citation>
    <scope>NUCLEOTIDE SEQUENCE [LARGE SCALE GENOMIC DNA]</scope>
    <source>
        <strain evidence="2">MPipKuh1</strain>
        <tissue evidence="2">Flight muscle</tissue>
    </source>
</reference>
<accession>A0A7J7X0X0</accession>
<dbReference type="EMBL" id="JACAGB010000009">
    <property type="protein sequence ID" value="KAF6343030.1"/>
    <property type="molecule type" value="Genomic_DNA"/>
</dbReference>
<organism evidence="2 3">
    <name type="scientific">Pipistrellus kuhlii</name>
    <name type="common">Kuhl's pipistrelle</name>
    <dbReference type="NCBI Taxonomy" id="59472"/>
    <lineage>
        <taxon>Eukaryota</taxon>
        <taxon>Metazoa</taxon>
        <taxon>Chordata</taxon>
        <taxon>Craniata</taxon>
        <taxon>Vertebrata</taxon>
        <taxon>Euteleostomi</taxon>
        <taxon>Mammalia</taxon>
        <taxon>Eutheria</taxon>
        <taxon>Laurasiatheria</taxon>
        <taxon>Chiroptera</taxon>
        <taxon>Yangochiroptera</taxon>
        <taxon>Vespertilionidae</taxon>
        <taxon>Pipistrellus</taxon>
    </lineage>
</organism>
<feature type="region of interest" description="Disordered" evidence="1">
    <location>
        <begin position="104"/>
        <end position="138"/>
    </location>
</feature>
<feature type="compositionally biased region" description="Basic and acidic residues" evidence="1">
    <location>
        <begin position="104"/>
        <end position="113"/>
    </location>
</feature>